<dbReference type="EMBL" id="NIVC01001957">
    <property type="protein sequence ID" value="PAA62249.1"/>
    <property type="molecule type" value="Genomic_DNA"/>
</dbReference>
<feature type="region of interest" description="Disordered" evidence="3">
    <location>
        <begin position="92"/>
        <end position="114"/>
    </location>
</feature>
<proteinExistence type="inferred from homology"/>
<feature type="compositionally biased region" description="Low complexity" evidence="3">
    <location>
        <begin position="65"/>
        <end position="77"/>
    </location>
</feature>
<comment type="similarity">
    <text evidence="1">Belongs to the PACS family.</text>
</comment>
<organism evidence="6 7">
    <name type="scientific">Macrostomum lignano</name>
    <dbReference type="NCBI Taxonomy" id="282301"/>
    <lineage>
        <taxon>Eukaryota</taxon>
        <taxon>Metazoa</taxon>
        <taxon>Spiralia</taxon>
        <taxon>Lophotrochozoa</taxon>
        <taxon>Platyhelminthes</taxon>
        <taxon>Rhabditophora</taxon>
        <taxon>Macrostomorpha</taxon>
        <taxon>Macrostomida</taxon>
        <taxon>Macrostomidae</taxon>
        <taxon>Macrostomum</taxon>
    </lineage>
</organism>
<protein>
    <recommendedName>
        <fullName evidence="8">Phosphofurin acidic cluster sorting protein 2</fullName>
    </recommendedName>
</protein>
<dbReference type="Pfam" id="PF10254">
    <property type="entry name" value="Pacs-1"/>
    <property type="match status" value="1"/>
</dbReference>
<evidence type="ECO:0008006" key="8">
    <source>
        <dbReference type="Google" id="ProtNLM"/>
    </source>
</evidence>
<evidence type="ECO:0000313" key="6">
    <source>
        <dbReference type="EMBL" id="PAA62249.1"/>
    </source>
</evidence>
<feature type="domain" description="Phosphofurin acidic cluster sorting protein 1/2 C-terminal" evidence="4">
    <location>
        <begin position="599"/>
        <end position="988"/>
    </location>
</feature>
<feature type="region of interest" description="Disordered" evidence="3">
    <location>
        <begin position="438"/>
        <end position="524"/>
    </location>
</feature>
<feature type="compositionally biased region" description="Pro residues" evidence="3">
    <location>
        <begin position="470"/>
        <end position="481"/>
    </location>
</feature>
<reference evidence="6 7" key="1">
    <citation type="submission" date="2017-06" db="EMBL/GenBank/DDBJ databases">
        <title>A platform for efficient transgenesis in Macrostomum lignano, a flatworm model organism for stem cell research.</title>
        <authorList>
            <person name="Berezikov E."/>
        </authorList>
    </citation>
    <scope>NUCLEOTIDE SEQUENCE [LARGE SCALE GENOMIC DNA]</scope>
    <source>
        <strain evidence="6">DV1</strain>
        <tissue evidence="6">Whole organism</tissue>
    </source>
</reference>
<evidence type="ECO:0000256" key="1">
    <source>
        <dbReference type="ARBA" id="ARBA00008590"/>
    </source>
</evidence>
<evidence type="ECO:0000259" key="4">
    <source>
        <dbReference type="Pfam" id="PF10254"/>
    </source>
</evidence>
<comment type="caution">
    <text evidence="6">The sequence shown here is derived from an EMBL/GenBank/DDBJ whole genome shotgun (WGS) entry which is preliminary data.</text>
</comment>
<feature type="compositionally biased region" description="Low complexity" evidence="3">
    <location>
        <begin position="482"/>
        <end position="497"/>
    </location>
</feature>
<feature type="region of interest" description="Disordered" evidence="3">
    <location>
        <begin position="58"/>
        <end position="77"/>
    </location>
</feature>
<dbReference type="PANTHER" id="PTHR13280:SF17">
    <property type="entry name" value="KRUEPPEL TARGET AT 95D, ISOFORM A"/>
    <property type="match status" value="1"/>
</dbReference>
<evidence type="ECO:0000313" key="7">
    <source>
        <dbReference type="Proteomes" id="UP000215902"/>
    </source>
</evidence>
<dbReference type="STRING" id="282301.A0A267EN33"/>
<dbReference type="OrthoDB" id="28829at2759"/>
<dbReference type="PANTHER" id="PTHR13280">
    <property type="entry name" value="PHOSPHOFURIN ACIDIC CLUSTER SORTING PROTEIN"/>
    <property type="match status" value="1"/>
</dbReference>
<keyword evidence="2" id="KW-0597">Phosphoprotein</keyword>
<accession>A0A267EN33</accession>
<dbReference type="InterPro" id="IPR019381">
    <property type="entry name" value="PACS1/2_C"/>
</dbReference>
<evidence type="ECO:0000256" key="2">
    <source>
        <dbReference type="ARBA" id="ARBA00022553"/>
    </source>
</evidence>
<feature type="region of interest" description="Disordered" evidence="3">
    <location>
        <begin position="320"/>
        <end position="374"/>
    </location>
</feature>
<dbReference type="Pfam" id="PF25332">
    <property type="entry name" value="C2_PACS_N"/>
    <property type="match status" value="1"/>
</dbReference>
<sequence length="997" mass="106819">MTSTSTNAKKPYCDRISAFWDNEKSSPSVVPRLLHMEIDQLCLNCQSTCARTGAAPSGTLSDYHPSGQPAPTSSSSPAVPVYLAIKMPAQRTLRSQQIPPPPQPPSAGTDDADSCRAQERRILVEIQYPHAIKRDNPLLVMLQRRRKYRNLGFKTLGAACINLTDILQMRLLDARLPLLPDFESAQRKQQSWMMKHQQTQPIGYLHVVRLETLPAPVPGTASRLPTAGHSRADDEFLGASDDEDAVADDEEAAAVAAAAAAAAKAKKEAAFGAKPKEWRQKLKLFMDESFSTILKSRKLKPENNYGLELHQEESLWNDLEDIEPPDSSSSLDDDDDISVGSTPKPRVRRYFGSQSSHTRLAQHQQHHLTSPSPTVDQKLLQASMEPTDFLIGADSASTGFDTGPSATAPVPAELLAPPALPDPSSLATAAIRRASQQDLPCSQPAVTAATSASTGGTAVSVSTSSKSQPHPQPQQPPPPPSQLLLSPQQQASQSVLSVTDDQRQHASVRQQQKEQHRHRARSHTASCAALRIPFAAPPLPQAAASAATAAPEKSSPAGRRRSLVTQQELLNPHGSRQVPACMGAPRKECTDAVAKLHGDCLPDKLCLINTSEGGGRALLEALQQQQQSDSPPAAPLACIPTVTAADCRHALAHIASSLGHQTSTSPAASASSIAASSSASSSVYRICIAGSDSHVNSVLRAYVEQFGSKPAAWQSRVRFYYAPLLGPAALGRLLCSADSPDGYGAVWGDCVAGFVASSATAESGAVVGWSAADAAQRIRRYMHEADANLRLPVGEVLLAESADGAQTFVPFVLHVRLGQADRSAESDSELPSTAEEPHHHQQQQQTTPPGSPSMDCGRPVISVESSTAQTSVGEFVDLQLDYWTGGSDRRTALKPALRALRVCQAANGRGLSLSLVNKRQKIMRLGKKGKEPESRRETVEGLTRLICTGKSQPMRVFVDGVEWSGVKFFQLSSQWQTSVKFLPVAVYTLAPGNNGFS</sequence>
<feature type="compositionally biased region" description="Low complexity" evidence="3">
    <location>
        <begin position="445"/>
        <end position="469"/>
    </location>
</feature>
<dbReference type="AlphaFoldDB" id="A0A267EN33"/>
<gene>
    <name evidence="6" type="ORF">BOX15_Mlig010242g1</name>
</gene>
<evidence type="ECO:0000256" key="3">
    <source>
        <dbReference type="SAM" id="MobiDB-lite"/>
    </source>
</evidence>
<keyword evidence="7" id="KW-1185">Reference proteome</keyword>
<dbReference type="Proteomes" id="UP000215902">
    <property type="component" value="Unassembled WGS sequence"/>
</dbReference>
<feature type="compositionally biased region" description="Polar residues" evidence="3">
    <location>
        <begin position="352"/>
        <end position="374"/>
    </location>
</feature>
<name>A0A267EN33_9PLAT</name>
<evidence type="ECO:0000259" key="5">
    <source>
        <dbReference type="Pfam" id="PF25332"/>
    </source>
</evidence>
<feature type="domain" description="Phosphofurin acidic cluster sorting protein 1/2 N-terminal C2" evidence="5">
    <location>
        <begin position="81"/>
        <end position="171"/>
    </location>
</feature>
<dbReference type="GO" id="GO:0072659">
    <property type="term" value="P:protein localization to plasma membrane"/>
    <property type="evidence" value="ECO:0007669"/>
    <property type="project" value="TreeGrafter"/>
</dbReference>
<dbReference type="InterPro" id="IPR057541">
    <property type="entry name" value="PACS1/2_N"/>
</dbReference>
<feature type="region of interest" description="Disordered" evidence="3">
    <location>
        <begin position="822"/>
        <end position="859"/>
    </location>
</feature>
<feature type="compositionally biased region" description="Low complexity" evidence="3">
    <location>
        <begin position="406"/>
        <end position="421"/>
    </location>
</feature>
<feature type="region of interest" description="Disordered" evidence="3">
    <location>
        <begin position="392"/>
        <end position="421"/>
    </location>
</feature>